<evidence type="ECO:0000256" key="5">
    <source>
        <dbReference type="ARBA" id="ARBA00023242"/>
    </source>
</evidence>
<dbReference type="PANTHER" id="PTHR47660">
    <property type="entry name" value="TRANSCRIPTION FACTOR WITH C2H2 AND ZN(2)-CYS(6) DNA BINDING DOMAIN (EUROFUNG)-RELATED-RELATED"/>
    <property type="match status" value="1"/>
</dbReference>
<dbReference type="AlphaFoldDB" id="A0A072P6J3"/>
<dbReference type="OrthoDB" id="4116935at2759"/>
<evidence type="ECO:0000256" key="1">
    <source>
        <dbReference type="ARBA" id="ARBA00022723"/>
    </source>
</evidence>
<comment type="caution">
    <text evidence="7">The sequence shown here is derived from an EMBL/GenBank/DDBJ whole genome shotgun (WGS) entry which is preliminary data.</text>
</comment>
<evidence type="ECO:0000256" key="2">
    <source>
        <dbReference type="ARBA" id="ARBA00022833"/>
    </source>
</evidence>
<dbReference type="HOGENOM" id="CLU_008362_0_0_1"/>
<dbReference type="PANTHER" id="PTHR47660:SF2">
    <property type="entry name" value="TRANSCRIPTION FACTOR WITH C2H2 AND ZN(2)-CYS(6) DNA BINDING DOMAIN (EUROFUNG)"/>
    <property type="match status" value="1"/>
</dbReference>
<accession>A0A072P6J3</accession>
<name>A0A072P6J3_9EURO</name>
<evidence type="ECO:0000256" key="6">
    <source>
        <dbReference type="SAM" id="MobiDB-lite"/>
    </source>
</evidence>
<gene>
    <name evidence="7" type="ORF">A1O9_12728</name>
</gene>
<evidence type="ECO:0008006" key="9">
    <source>
        <dbReference type="Google" id="ProtNLM"/>
    </source>
</evidence>
<feature type="compositionally biased region" description="Polar residues" evidence="6">
    <location>
        <begin position="43"/>
        <end position="56"/>
    </location>
</feature>
<sequence>MPQHNRNSLSSQASQAASESQRPPNPGVGLVTDRINSSDHAQDINNTAQPEPTLNDSAPPDGEQAAQTPDPSVEFAVTSHDSDAVEIATERDQNPSPINDPRSFGAGVGLTIANNLRPPESTGLETTDENPNQSWNPPLGYNDAMELDNYSADNFSNFDFEGSGLEANLFALDSAMNSYYEFPTSVFNTTSTTNVFDFAHTNGMCDASLEPQVTPEADTGPQNGSRKHPEIMAELPHWNICRCTPAQSATIPKDLEPEAFSPSQLFGMSGSWSDSIEKWRERTFKSDEHITQVDLTEETREWMLVILQSLLQLSPDFHVLKPSFRSSLSSSTSNVDGGQRPSNSFMLLPPNGSLRRYLEIYLTSFEPFLPSIPALSLNPNKLATSSNERGATVLLLLMVALGAMLDPAIKARHFSKVLFELCRHTILDTIAKDDGTSRQTLTLHCALLFVVGAAFSGKRLHMNIATCQRHMFLETVKYAHFFQQTPAMDFLLDGSIENLDVAWQRWIDRENASRLAYLWIIADHEISLFYDTSTRISTSELEVALPSSERLWLAPNAIEWKKILIVLAQQEGKSASDYLRTPRLGLDKLFVLLLSDQLDATGCDLQPLHLRLLLCPIQDLVTQLRQLLICLPRDISALSFTAADSLASSALRISEIRNLLRRWHNLCRQVQPGGVREEALMQSTWIVYHLISLNLLVSFRELESFSRGESSGPDIMTQFRREWIHEPEQTIFHCGQILRVLRGIDVKLRPIWWSASVYRVTIILWSLCIGRRNPGTMQDEPEAQRDLQTLVMVDSLVPDDPKLQHFLRTKKGNPCLDLGKDKCISVYGEPRLVHQACVGALEGGPRTSRFTEGIQAKLETMGKLWDRVNNIKAPSL</sequence>
<evidence type="ECO:0000313" key="8">
    <source>
        <dbReference type="Proteomes" id="UP000027920"/>
    </source>
</evidence>
<dbReference type="EMBL" id="AMGV01000026">
    <property type="protein sequence ID" value="KEF51225.1"/>
    <property type="molecule type" value="Genomic_DNA"/>
</dbReference>
<keyword evidence="2" id="KW-0862">Zinc</keyword>
<dbReference type="STRING" id="1182545.A0A072P6J3"/>
<dbReference type="VEuPathDB" id="FungiDB:A1O9_12728"/>
<protein>
    <recommendedName>
        <fullName evidence="9">Transcription factor domain-containing protein</fullName>
    </recommendedName>
</protein>
<feature type="compositionally biased region" description="Low complexity" evidence="6">
    <location>
        <begin position="8"/>
        <end position="21"/>
    </location>
</feature>
<keyword evidence="4" id="KW-0804">Transcription</keyword>
<reference evidence="7 8" key="1">
    <citation type="submission" date="2013-03" db="EMBL/GenBank/DDBJ databases">
        <title>The Genome Sequence of Exophiala aquamarina CBS 119918.</title>
        <authorList>
            <consortium name="The Broad Institute Genomics Platform"/>
            <person name="Cuomo C."/>
            <person name="de Hoog S."/>
            <person name="Gorbushina A."/>
            <person name="Walker B."/>
            <person name="Young S.K."/>
            <person name="Zeng Q."/>
            <person name="Gargeya S."/>
            <person name="Fitzgerald M."/>
            <person name="Haas B."/>
            <person name="Abouelleil A."/>
            <person name="Allen A.W."/>
            <person name="Alvarado L."/>
            <person name="Arachchi H.M."/>
            <person name="Berlin A.M."/>
            <person name="Chapman S.B."/>
            <person name="Gainer-Dewar J."/>
            <person name="Goldberg J."/>
            <person name="Griggs A."/>
            <person name="Gujja S."/>
            <person name="Hansen M."/>
            <person name="Howarth C."/>
            <person name="Imamovic A."/>
            <person name="Ireland A."/>
            <person name="Larimer J."/>
            <person name="McCowan C."/>
            <person name="Murphy C."/>
            <person name="Pearson M."/>
            <person name="Poon T.W."/>
            <person name="Priest M."/>
            <person name="Roberts A."/>
            <person name="Saif S."/>
            <person name="Shea T."/>
            <person name="Sisk P."/>
            <person name="Sykes S."/>
            <person name="Wortman J."/>
            <person name="Nusbaum C."/>
            <person name="Birren B."/>
        </authorList>
    </citation>
    <scope>NUCLEOTIDE SEQUENCE [LARGE SCALE GENOMIC DNA]</scope>
    <source>
        <strain evidence="7 8">CBS 119918</strain>
    </source>
</reference>
<organism evidence="7 8">
    <name type="scientific">Exophiala aquamarina CBS 119918</name>
    <dbReference type="NCBI Taxonomy" id="1182545"/>
    <lineage>
        <taxon>Eukaryota</taxon>
        <taxon>Fungi</taxon>
        <taxon>Dikarya</taxon>
        <taxon>Ascomycota</taxon>
        <taxon>Pezizomycotina</taxon>
        <taxon>Eurotiomycetes</taxon>
        <taxon>Chaetothyriomycetidae</taxon>
        <taxon>Chaetothyriales</taxon>
        <taxon>Herpotrichiellaceae</taxon>
        <taxon>Exophiala</taxon>
    </lineage>
</organism>
<evidence type="ECO:0000256" key="3">
    <source>
        <dbReference type="ARBA" id="ARBA00023015"/>
    </source>
</evidence>
<feature type="compositionally biased region" description="Polar residues" evidence="6">
    <location>
        <begin position="123"/>
        <end position="136"/>
    </location>
</feature>
<keyword evidence="1" id="KW-0479">Metal-binding</keyword>
<keyword evidence="3" id="KW-0805">Transcription regulation</keyword>
<dbReference type="GeneID" id="25287622"/>
<dbReference type="Proteomes" id="UP000027920">
    <property type="component" value="Unassembled WGS sequence"/>
</dbReference>
<dbReference type="GO" id="GO:0046872">
    <property type="term" value="F:metal ion binding"/>
    <property type="evidence" value="ECO:0007669"/>
    <property type="project" value="UniProtKB-KW"/>
</dbReference>
<feature type="region of interest" description="Disordered" evidence="6">
    <location>
        <begin position="88"/>
        <end position="138"/>
    </location>
</feature>
<dbReference type="RefSeq" id="XP_013253815.1">
    <property type="nucleotide sequence ID" value="XM_013398361.1"/>
</dbReference>
<proteinExistence type="predicted"/>
<dbReference type="CDD" id="cd12148">
    <property type="entry name" value="fungal_TF_MHR"/>
    <property type="match status" value="1"/>
</dbReference>
<evidence type="ECO:0000313" key="7">
    <source>
        <dbReference type="EMBL" id="KEF51225.1"/>
    </source>
</evidence>
<keyword evidence="5" id="KW-0539">Nucleus</keyword>
<feature type="region of interest" description="Disordered" evidence="6">
    <location>
        <begin position="1"/>
        <end position="71"/>
    </location>
</feature>
<keyword evidence="8" id="KW-1185">Reference proteome</keyword>
<evidence type="ECO:0000256" key="4">
    <source>
        <dbReference type="ARBA" id="ARBA00023163"/>
    </source>
</evidence>